<evidence type="ECO:0000256" key="7">
    <source>
        <dbReference type="SAM" id="Phobius"/>
    </source>
</evidence>
<feature type="transmembrane region" description="Helical" evidence="7">
    <location>
        <begin position="206"/>
        <end position="228"/>
    </location>
</feature>
<evidence type="ECO:0000256" key="4">
    <source>
        <dbReference type="ARBA" id="ARBA00022692"/>
    </source>
</evidence>
<feature type="transmembrane region" description="Helical" evidence="7">
    <location>
        <begin position="121"/>
        <end position="138"/>
    </location>
</feature>
<feature type="transmembrane region" description="Helical" evidence="7">
    <location>
        <begin position="173"/>
        <end position="194"/>
    </location>
</feature>
<keyword evidence="4 7" id="KW-0812">Transmembrane</keyword>
<comment type="subcellular location">
    <subcellularLocation>
        <location evidence="1">Cell membrane</location>
        <topology evidence="1">Multi-pass membrane protein</topology>
    </subcellularLocation>
</comment>
<dbReference type="PANTHER" id="PTHR30106:SF1">
    <property type="entry name" value="UPF0324 MEMBRANE PROTEIN FN0533"/>
    <property type="match status" value="1"/>
</dbReference>
<feature type="transmembrane region" description="Helical" evidence="7">
    <location>
        <begin position="415"/>
        <end position="435"/>
    </location>
</feature>
<feature type="transmembrane region" description="Helical" evidence="7">
    <location>
        <begin position="89"/>
        <end position="109"/>
    </location>
</feature>
<dbReference type="RefSeq" id="WP_197115386.1">
    <property type="nucleotide sequence ID" value="NZ_JACBXQ010000003.1"/>
</dbReference>
<keyword evidence="5 7" id="KW-1133">Transmembrane helix</keyword>
<dbReference type="EMBL" id="JACBXQ010000003">
    <property type="protein sequence ID" value="MBG9986470.1"/>
    <property type="molecule type" value="Genomic_DNA"/>
</dbReference>
<evidence type="ECO:0000256" key="3">
    <source>
        <dbReference type="ARBA" id="ARBA00022475"/>
    </source>
</evidence>
<feature type="transmembrane region" description="Helical" evidence="7">
    <location>
        <begin position="57"/>
        <end position="77"/>
    </location>
</feature>
<feature type="transmembrane region" description="Helical" evidence="7">
    <location>
        <begin position="375"/>
        <end position="394"/>
    </location>
</feature>
<evidence type="ECO:0000256" key="1">
    <source>
        <dbReference type="ARBA" id="ARBA00004651"/>
    </source>
</evidence>
<gene>
    <name evidence="8" type="ORF">HZY91_06125</name>
</gene>
<feature type="transmembrane region" description="Helical" evidence="7">
    <location>
        <begin position="348"/>
        <end position="369"/>
    </location>
</feature>
<name>A0ABS0LQN3_9LACT</name>
<keyword evidence="6 7" id="KW-0472">Membrane</keyword>
<accession>A0ABS0LQN3</accession>
<evidence type="ECO:0000313" key="8">
    <source>
        <dbReference type="EMBL" id="MBG9986470.1"/>
    </source>
</evidence>
<evidence type="ECO:0000256" key="2">
    <source>
        <dbReference type="ARBA" id="ARBA00007977"/>
    </source>
</evidence>
<feature type="transmembrane region" description="Helical" evidence="7">
    <location>
        <begin position="15"/>
        <end position="36"/>
    </location>
</feature>
<evidence type="ECO:0000256" key="5">
    <source>
        <dbReference type="ARBA" id="ARBA00022989"/>
    </source>
</evidence>
<dbReference type="InterPro" id="IPR018383">
    <property type="entry name" value="UPF0324_pro"/>
</dbReference>
<sequence>MEIQNQKRSWLTDDFLAIFIAGVIVLFTIFNNLFDWPIFSAVKFSKWGTMSELINQLFVRTFTWQYLLTAVILTMIYAGAEKAKKGQKWAVSIKSFLGIYLLATIVYILSAQQTMKEYLEYAFWALLIGLIVRNVIGVPKWLEPALRSEFYIKIGLVLMGAEVLFSNITKFGIYGIMIVLIVVPLTMTFMWYFGTKFLQMRDGRSVMVIATATAVCGVSAAIASAAAVKAKKQDLSFAVSMSIMFTIVMMVAMPLIARWLGLTELVGGAWIGNTVDSTGAVVLAGEALGPLASQVASLIKMIQNLLIGFVVFLLAIFFARREQLEKIEEGEGHVEVHSRDIWDRLPKFILGFLAMSLIFSFIILPLFGIESTNQMIASLGTWKGWFFCLTFLAIGLETDFKMMKEGMEGGKPVSLYVVGQLFSVFLSLLICWLLLSGKFFAVPDLMMIGG</sequence>
<dbReference type="Pfam" id="PF03601">
    <property type="entry name" value="Cons_hypoth698"/>
    <property type="match status" value="1"/>
</dbReference>
<dbReference type="Proteomes" id="UP000721415">
    <property type="component" value="Unassembled WGS sequence"/>
</dbReference>
<evidence type="ECO:0000256" key="6">
    <source>
        <dbReference type="ARBA" id="ARBA00023136"/>
    </source>
</evidence>
<keyword evidence="9" id="KW-1185">Reference proteome</keyword>
<dbReference type="PANTHER" id="PTHR30106">
    <property type="entry name" value="INNER MEMBRANE PROTEIN YEIH-RELATED"/>
    <property type="match status" value="1"/>
</dbReference>
<feature type="transmembrane region" description="Helical" evidence="7">
    <location>
        <begin position="235"/>
        <end position="257"/>
    </location>
</feature>
<keyword evidence="3" id="KW-1003">Cell membrane</keyword>
<feature type="transmembrane region" description="Helical" evidence="7">
    <location>
        <begin position="301"/>
        <end position="319"/>
    </location>
</feature>
<evidence type="ECO:0000313" key="9">
    <source>
        <dbReference type="Proteomes" id="UP000721415"/>
    </source>
</evidence>
<proteinExistence type="inferred from homology"/>
<protein>
    <submittedName>
        <fullName evidence="8">Sulfate exporter family transporter</fullName>
    </submittedName>
</protein>
<comment type="caution">
    <text evidence="8">The sequence shown here is derived from an EMBL/GenBank/DDBJ whole genome shotgun (WGS) entry which is preliminary data.</text>
</comment>
<reference evidence="8 9" key="1">
    <citation type="submission" date="2020-07" db="EMBL/GenBank/DDBJ databases">
        <title>Facklamia lactis sp. nov., isolated from raw milk.</title>
        <authorList>
            <person name="Doll E.V."/>
            <person name="Huptas C."/>
            <person name="Staib L."/>
            <person name="Wenning M."/>
            <person name="Scherer S."/>
        </authorList>
    </citation>
    <scope>NUCLEOTIDE SEQUENCE [LARGE SCALE GENOMIC DNA]</scope>
    <source>
        <strain evidence="8 9">DSM 111018</strain>
    </source>
</reference>
<feature type="transmembrane region" description="Helical" evidence="7">
    <location>
        <begin position="150"/>
        <end position="166"/>
    </location>
</feature>
<comment type="similarity">
    <text evidence="2">Belongs to the UPF0324 family.</text>
</comment>
<organism evidence="8 9">
    <name type="scientific">Facklamia lactis</name>
    <dbReference type="NCBI Taxonomy" id="2749967"/>
    <lineage>
        <taxon>Bacteria</taxon>
        <taxon>Bacillati</taxon>
        <taxon>Bacillota</taxon>
        <taxon>Bacilli</taxon>
        <taxon>Lactobacillales</taxon>
        <taxon>Aerococcaceae</taxon>
        <taxon>Facklamia</taxon>
    </lineage>
</organism>